<feature type="transmembrane region" description="Helical" evidence="18">
    <location>
        <begin position="235"/>
        <end position="257"/>
    </location>
</feature>
<organism evidence="20">
    <name type="scientific">Acrocrypta assamensis</name>
    <dbReference type="NCBI Taxonomy" id="715818"/>
    <lineage>
        <taxon>Eukaryota</taxon>
        <taxon>Metazoa</taxon>
        <taxon>Ecdysozoa</taxon>
        <taxon>Arthropoda</taxon>
        <taxon>Hexapoda</taxon>
        <taxon>Insecta</taxon>
        <taxon>Pterygota</taxon>
        <taxon>Neoptera</taxon>
        <taxon>Endopterygota</taxon>
        <taxon>Coleoptera</taxon>
        <taxon>Polyphaga</taxon>
        <taxon>Cucujiformia</taxon>
        <taxon>Chrysomeloidea</taxon>
        <taxon>Chrysomelidae</taxon>
        <taxon>Galerucinae</taxon>
        <taxon>Alticini</taxon>
        <taxon>Acrocrypta</taxon>
    </lineage>
</organism>
<evidence type="ECO:0000256" key="8">
    <source>
        <dbReference type="ARBA" id="ARBA00022692"/>
    </source>
</evidence>
<dbReference type="InterPro" id="IPR050175">
    <property type="entry name" value="Complex_I_Subunit_2"/>
</dbReference>
<evidence type="ECO:0000256" key="7">
    <source>
        <dbReference type="ARBA" id="ARBA00022660"/>
    </source>
</evidence>
<comment type="function">
    <text evidence="18">Core subunit of the mitochondrial membrane respiratory chain NADH dehydrogenase (Complex I) which catalyzes electron transfer from NADH through the respiratory chain, using ubiquinone as an electron acceptor. Essential for the catalytic activity and assembly of complex I.</text>
</comment>
<reference evidence="20" key="1">
    <citation type="submission" date="2017-09" db="EMBL/GenBank/DDBJ databases">
        <authorList>
            <person name="Nie R.E."/>
            <person name="Breeschoten T."/>
            <person name="Timmermans M.J.T.N."/>
            <person name="Nadein K."/>
            <person name="Xue H.J."/>
            <person name="Bai M."/>
            <person name="Huang Y."/>
            <person name="Yang X.Ke."/>
            <person name="Vogler A.P."/>
        </authorList>
    </citation>
    <scope>NUCLEOTIDE SEQUENCE</scope>
</reference>
<dbReference type="GO" id="GO:0005743">
    <property type="term" value="C:mitochondrial inner membrane"/>
    <property type="evidence" value="ECO:0007669"/>
    <property type="project" value="UniProtKB-SubCell"/>
</dbReference>
<dbReference type="GO" id="GO:0006120">
    <property type="term" value="P:mitochondrial electron transport, NADH to ubiquinone"/>
    <property type="evidence" value="ECO:0007669"/>
    <property type="project" value="InterPro"/>
</dbReference>
<evidence type="ECO:0000256" key="1">
    <source>
        <dbReference type="ARBA" id="ARBA00003257"/>
    </source>
</evidence>
<keyword evidence="16 18" id="KW-0472">Membrane</keyword>
<evidence type="ECO:0000256" key="10">
    <source>
        <dbReference type="ARBA" id="ARBA00022967"/>
    </source>
</evidence>
<evidence type="ECO:0000256" key="4">
    <source>
        <dbReference type="ARBA" id="ARBA00012944"/>
    </source>
</evidence>
<feature type="transmembrane region" description="Helical" evidence="18">
    <location>
        <begin position="59"/>
        <end position="80"/>
    </location>
</feature>
<feature type="transmembrane region" description="Helical" evidence="18">
    <location>
        <begin position="148"/>
        <end position="166"/>
    </location>
</feature>
<keyword evidence="7 18" id="KW-0679">Respiratory chain</keyword>
<evidence type="ECO:0000256" key="11">
    <source>
        <dbReference type="ARBA" id="ARBA00022982"/>
    </source>
</evidence>
<evidence type="ECO:0000256" key="18">
    <source>
        <dbReference type="RuleBase" id="RU003403"/>
    </source>
</evidence>
<dbReference type="GO" id="GO:0008137">
    <property type="term" value="F:NADH dehydrogenase (ubiquinone) activity"/>
    <property type="evidence" value="ECO:0007669"/>
    <property type="project" value="UniProtKB-EC"/>
</dbReference>
<proteinExistence type="inferred from homology"/>
<accession>A0A411DA11</accession>
<feature type="transmembrane region" description="Helical" evidence="18">
    <location>
        <begin position="314"/>
        <end position="336"/>
    </location>
</feature>
<dbReference type="InterPro" id="IPR001750">
    <property type="entry name" value="ND/Mrp_TM"/>
</dbReference>
<evidence type="ECO:0000256" key="17">
    <source>
        <dbReference type="ARBA" id="ARBA00049551"/>
    </source>
</evidence>
<dbReference type="PROSITE" id="PS51257">
    <property type="entry name" value="PROKAR_LIPOPROTEIN"/>
    <property type="match status" value="1"/>
</dbReference>
<evidence type="ECO:0000256" key="14">
    <source>
        <dbReference type="ARBA" id="ARBA00023075"/>
    </source>
</evidence>
<evidence type="ECO:0000256" key="15">
    <source>
        <dbReference type="ARBA" id="ARBA00023128"/>
    </source>
</evidence>
<comment type="function">
    <text evidence="1">Core subunit of the mitochondrial membrane respiratory chain NADH dehydrogenase (Complex I) that is believed to belong to the minimal assembly required for catalysis. Complex I functions in the transfer of electrons from NADH to the respiratory chain. The immediate electron acceptor for the enzyme is believed to be ubiquinone.</text>
</comment>
<dbReference type="EMBL" id="MG021086">
    <property type="protein sequence ID" value="QAY82042.1"/>
    <property type="molecule type" value="Genomic_DNA"/>
</dbReference>
<keyword evidence="13 18" id="KW-0520">NAD</keyword>
<sequence length="337" mass="39410">MLKWYKILFFHSLLLGSFITISAYSCLNMWIGLEINLLSMIPLMISNKNIFPAEAAIKYFIIQTLASALILFSFSCSLNLEEINSFMNNKWLMLIFNIALFTKLGAAPFHAWLPEVMEGLNWMSSFIIMSWQKLAPMILVMYSLKNSLMLNFIVLTSVCVGGILGLNQISLRKIFAYSSITHTGWMLAGIFTAPTIWFIYFFIYSILMFNLIYFFDYFNLFNLHQLFLNLNSNKMIKVVFIFNFLSFGGLPPFLGFLPKWLVMSNLIYLNFYTMSFFLIVFTLITLFFYIRILFSIITFTYQEIHLIENSMNDTWMISFNFCLIFSLLICTSLFNFL</sequence>
<dbReference type="PANTHER" id="PTHR46552">
    <property type="entry name" value="NADH-UBIQUINONE OXIDOREDUCTASE CHAIN 2"/>
    <property type="match status" value="1"/>
</dbReference>
<keyword evidence="15 18" id="KW-0496">Mitochondrion</keyword>
<evidence type="ECO:0000256" key="5">
    <source>
        <dbReference type="ARBA" id="ARBA00021008"/>
    </source>
</evidence>
<keyword evidence="6" id="KW-0813">Transport</keyword>
<evidence type="ECO:0000256" key="13">
    <source>
        <dbReference type="ARBA" id="ARBA00023027"/>
    </source>
</evidence>
<comment type="similarity">
    <text evidence="3 18">Belongs to the complex I subunit 2 family.</text>
</comment>
<feature type="transmembrane region" description="Helical" evidence="18">
    <location>
        <begin position="187"/>
        <end position="215"/>
    </location>
</feature>
<keyword evidence="11 18" id="KW-0249">Electron transport</keyword>
<evidence type="ECO:0000256" key="2">
    <source>
        <dbReference type="ARBA" id="ARBA00004448"/>
    </source>
</evidence>
<evidence type="ECO:0000259" key="19">
    <source>
        <dbReference type="Pfam" id="PF00361"/>
    </source>
</evidence>
<keyword evidence="10 18" id="KW-1278">Translocase</keyword>
<evidence type="ECO:0000256" key="6">
    <source>
        <dbReference type="ARBA" id="ARBA00022448"/>
    </source>
</evidence>
<feature type="transmembrane region" description="Helical" evidence="18">
    <location>
        <begin position="92"/>
        <end position="113"/>
    </location>
</feature>
<dbReference type="AlphaFoldDB" id="A0A411DA11"/>
<keyword evidence="14 18" id="KW-0830">Ubiquinone</keyword>
<name>A0A411DA11_9CUCU</name>
<evidence type="ECO:0000256" key="9">
    <source>
        <dbReference type="ARBA" id="ARBA00022792"/>
    </source>
</evidence>
<keyword evidence="8 18" id="KW-0812">Transmembrane</keyword>
<evidence type="ECO:0000256" key="16">
    <source>
        <dbReference type="ARBA" id="ARBA00023136"/>
    </source>
</evidence>
<dbReference type="Pfam" id="PF00361">
    <property type="entry name" value="Proton_antipo_M"/>
    <property type="match status" value="1"/>
</dbReference>
<protein>
    <recommendedName>
        <fullName evidence="5 18">NADH-ubiquinone oxidoreductase chain 2</fullName>
        <ecNumber evidence="4 18">7.1.1.2</ecNumber>
    </recommendedName>
</protein>
<comment type="subcellular location">
    <subcellularLocation>
        <location evidence="2 18">Mitochondrion inner membrane</location>
        <topology evidence="2 18">Multi-pass membrane protein</topology>
    </subcellularLocation>
</comment>
<evidence type="ECO:0000313" key="20">
    <source>
        <dbReference type="EMBL" id="QAY82042.1"/>
    </source>
</evidence>
<comment type="catalytic activity">
    <reaction evidence="17 18">
        <text>a ubiquinone + NADH + 5 H(+)(in) = a ubiquinol + NAD(+) + 4 H(+)(out)</text>
        <dbReference type="Rhea" id="RHEA:29091"/>
        <dbReference type="Rhea" id="RHEA-COMP:9565"/>
        <dbReference type="Rhea" id="RHEA-COMP:9566"/>
        <dbReference type="ChEBI" id="CHEBI:15378"/>
        <dbReference type="ChEBI" id="CHEBI:16389"/>
        <dbReference type="ChEBI" id="CHEBI:17976"/>
        <dbReference type="ChEBI" id="CHEBI:57540"/>
        <dbReference type="ChEBI" id="CHEBI:57945"/>
        <dbReference type="EC" id="7.1.1.2"/>
    </reaction>
</comment>
<keyword evidence="9 18" id="KW-0999">Mitochondrion inner membrane</keyword>
<keyword evidence="12 18" id="KW-1133">Transmembrane helix</keyword>
<evidence type="ECO:0000256" key="12">
    <source>
        <dbReference type="ARBA" id="ARBA00022989"/>
    </source>
</evidence>
<feature type="transmembrane region" description="Helical" evidence="18">
    <location>
        <begin position="269"/>
        <end position="294"/>
    </location>
</feature>
<feature type="transmembrane region" description="Helical" evidence="18">
    <location>
        <begin position="7"/>
        <end position="24"/>
    </location>
</feature>
<evidence type="ECO:0000256" key="3">
    <source>
        <dbReference type="ARBA" id="ARBA00007012"/>
    </source>
</evidence>
<reference evidence="20" key="2">
    <citation type="journal article" date="2018" name="Cladistics">
        <title>The phylogeny of Galerucinae (Coleoptera: Chrysomelidae) and the performance of mitochondrial genomes in phylogenetic inference compared to nuclear rRNA genes.</title>
        <authorList>
            <person name="Nie R.-E."/>
            <person name="Breeschoten T."/>
            <person name="Timmermans M.J.T.N."/>
            <person name="Nadein K."/>
            <person name="Xue H.-J."/>
            <person name="Bai M."/>
            <person name="Huang Y."/>
            <person name="Yang X.-K."/>
            <person name="Vogler A.P."/>
        </authorList>
    </citation>
    <scope>NUCLEOTIDE SEQUENCE</scope>
</reference>
<gene>
    <name evidence="20" type="primary">ND2</name>
</gene>
<dbReference type="PANTHER" id="PTHR46552:SF1">
    <property type="entry name" value="NADH-UBIQUINONE OXIDOREDUCTASE CHAIN 2"/>
    <property type="match status" value="1"/>
</dbReference>
<geneLocation type="mitochondrion" evidence="20"/>
<dbReference type="InterPro" id="IPR003917">
    <property type="entry name" value="NADH_UbQ_OxRdtase_chain2"/>
</dbReference>
<dbReference type="PRINTS" id="PR01436">
    <property type="entry name" value="NADHDHGNASE2"/>
</dbReference>
<feature type="domain" description="NADH:quinone oxidoreductase/Mrp antiporter transmembrane" evidence="19">
    <location>
        <begin position="23"/>
        <end position="285"/>
    </location>
</feature>
<dbReference type="EC" id="7.1.1.2" evidence="4 18"/>